<proteinExistence type="predicted"/>
<evidence type="ECO:0008006" key="4">
    <source>
        <dbReference type="Google" id="ProtNLM"/>
    </source>
</evidence>
<protein>
    <recommendedName>
        <fullName evidence="4">DUF5642 domain-containing protein</fullName>
    </recommendedName>
</protein>
<feature type="signal peptide" evidence="1">
    <location>
        <begin position="1"/>
        <end position="30"/>
    </location>
</feature>
<evidence type="ECO:0000313" key="2">
    <source>
        <dbReference type="EMBL" id="MFF3227105.1"/>
    </source>
</evidence>
<organism evidence="2 3">
    <name type="scientific">Nocardia suismassiliense</name>
    <dbReference type="NCBI Taxonomy" id="2077092"/>
    <lineage>
        <taxon>Bacteria</taxon>
        <taxon>Bacillati</taxon>
        <taxon>Actinomycetota</taxon>
        <taxon>Actinomycetes</taxon>
        <taxon>Mycobacteriales</taxon>
        <taxon>Nocardiaceae</taxon>
        <taxon>Nocardia</taxon>
    </lineage>
</organism>
<reference evidence="2 3" key="1">
    <citation type="submission" date="2024-10" db="EMBL/GenBank/DDBJ databases">
        <title>The Natural Products Discovery Center: Release of the First 8490 Sequenced Strains for Exploring Actinobacteria Biosynthetic Diversity.</title>
        <authorList>
            <person name="Kalkreuter E."/>
            <person name="Kautsar S.A."/>
            <person name="Yang D."/>
            <person name="Bader C.D."/>
            <person name="Teijaro C.N."/>
            <person name="Fluegel L."/>
            <person name="Davis C.M."/>
            <person name="Simpson J.R."/>
            <person name="Lauterbach L."/>
            <person name="Steele A.D."/>
            <person name="Gui C."/>
            <person name="Meng S."/>
            <person name="Li G."/>
            <person name="Viehrig K."/>
            <person name="Ye F."/>
            <person name="Su P."/>
            <person name="Kiefer A.F."/>
            <person name="Nichols A."/>
            <person name="Cepeda A.J."/>
            <person name="Yan W."/>
            <person name="Fan B."/>
            <person name="Jiang Y."/>
            <person name="Adhikari A."/>
            <person name="Zheng C.-J."/>
            <person name="Schuster L."/>
            <person name="Cowan T.M."/>
            <person name="Smanski M.J."/>
            <person name="Chevrette M.G."/>
            <person name="De Carvalho L.P.S."/>
            <person name="Shen B."/>
        </authorList>
    </citation>
    <scope>NUCLEOTIDE SEQUENCE [LARGE SCALE GENOMIC DNA]</scope>
    <source>
        <strain evidence="2 3">NPDC003040</strain>
    </source>
</reference>
<dbReference type="EMBL" id="JBIAPI010000009">
    <property type="protein sequence ID" value="MFF3227105.1"/>
    <property type="molecule type" value="Genomic_DNA"/>
</dbReference>
<dbReference type="RefSeq" id="WP_387722900.1">
    <property type="nucleotide sequence ID" value="NZ_JBIAPI010000009.1"/>
</dbReference>
<keyword evidence="3" id="KW-1185">Reference proteome</keyword>
<sequence length="238" mass="24507">MNTRSSRTIRTVVGTAVAAFALTACGSADTDPAPAKPTVPRAQLLPGAADFPSGTEYQPMNSAAIAGTFSESYAPLLTGSVTPPQCDRAAKANATSEIAVAEAADAATAMDAATGSFYIVEISDGPFDLDTYVGNRSGACAEVTGPMGVGGQVVSSHLRITPETVPGQLTDAKAAMYSEETRDTATDGTTSTTRRLVGIAVVRGYTLFVVVQGENVAPQRSTFEALFTKSVTKVEEAK</sequence>
<comment type="caution">
    <text evidence="2">The sequence shown here is derived from an EMBL/GenBank/DDBJ whole genome shotgun (WGS) entry which is preliminary data.</text>
</comment>
<evidence type="ECO:0000256" key="1">
    <source>
        <dbReference type="SAM" id="SignalP"/>
    </source>
</evidence>
<accession>A0ABW6R2V9</accession>
<evidence type="ECO:0000313" key="3">
    <source>
        <dbReference type="Proteomes" id="UP001601948"/>
    </source>
</evidence>
<feature type="chain" id="PRO_5046716288" description="DUF5642 domain-containing protein" evidence="1">
    <location>
        <begin position="31"/>
        <end position="238"/>
    </location>
</feature>
<dbReference type="Proteomes" id="UP001601948">
    <property type="component" value="Unassembled WGS sequence"/>
</dbReference>
<dbReference type="PROSITE" id="PS51257">
    <property type="entry name" value="PROKAR_LIPOPROTEIN"/>
    <property type="match status" value="1"/>
</dbReference>
<gene>
    <name evidence="2" type="ORF">ACFYV7_30210</name>
</gene>
<keyword evidence="1" id="KW-0732">Signal</keyword>
<name>A0ABW6R2V9_9NOCA</name>